<evidence type="ECO:0000256" key="3">
    <source>
        <dbReference type="ARBA" id="ARBA00023163"/>
    </source>
</evidence>
<proteinExistence type="predicted"/>
<evidence type="ECO:0000313" key="6">
    <source>
        <dbReference type="Proteomes" id="UP000591071"/>
    </source>
</evidence>
<comment type="caution">
    <text evidence="5">The sequence shown here is derived from an EMBL/GenBank/DDBJ whole genome shotgun (WGS) entry which is preliminary data.</text>
</comment>
<dbReference type="InterPro" id="IPR010982">
    <property type="entry name" value="Lambda_DNA-bd_dom_sf"/>
</dbReference>
<dbReference type="Proteomes" id="UP000591071">
    <property type="component" value="Unassembled WGS sequence"/>
</dbReference>
<dbReference type="EMBL" id="JABAFG010000021">
    <property type="protein sequence ID" value="NME29141.1"/>
    <property type="molecule type" value="Genomic_DNA"/>
</dbReference>
<protein>
    <submittedName>
        <fullName evidence="5">Helix-turn-helix transcriptional regulator</fullName>
    </submittedName>
</protein>
<accession>A0A848BS00</accession>
<evidence type="ECO:0000313" key="5">
    <source>
        <dbReference type="EMBL" id="NME29141.1"/>
    </source>
</evidence>
<dbReference type="InterPro" id="IPR050807">
    <property type="entry name" value="TransReg_Diox_bact_type"/>
</dbReference>
<reference evidence="5 6" key="1">
    <citation type="submission" date="2020-04" db="EMBL/GenBank/DDBJ databases">
        <authorList>
            <person name="Hitch T.C.A."/>
            <person name="Wylensek D."/>
            <person name="Clavel T."/>
        </authorList>
    </citation>
    <scope>NUCLEOTIDE SEQUENCE [LARGE SCALE GENOMIC DNA]</scope>
    <source>
        <strain evidence="5 6">Oil-RF-744-FAT-WT-6-1</strain>
    </source>
</reference>
<dbReference type="SMART" id="SM00530">
    <property type="entry name" value="HTH_XRE"/>
    <property type="match status" value="1"/>
</dbReference>
<name>A0A848BS00_9FIRM</name>
<dbReference type="GO" id="GO:0005829">
    <property type="term" value="C:cytosol"/>
    <property type="evidence" value="ECO:0007669"/>
    <property type="project" value="TreeGrafter"/>
</dbReference>
<feature type="domain" description="HTH cro/C1-type" evidence="4">
    <location>
        <begin position="5"/>
        <end position="60"/>
    </location>
</feature>
<dbReference type="GO" id="GO:0003700">
    <property type="term" value="F:DNA-binding transcription factor activity"/>
    <property type="evidence" value="ECO:0007669"/>
    <property type="project" value="TreeGrafter"/>
</dbReference>
<dbReference type="PANTHER" id="PTHR46797:SF23">
    <property type="entry name" value="HTH-TYPE TRANSCRIPTIONAL REGULATOR SUTR"/>
    <property type="match status" value="1"/>
</dbReference>
<dbReference type="Pfam" id="PF01381">
    <property type="entry name" value="HTH_3"/>
    <property type="match status" value="1"/>
</dbReference>
<dbReference type="PROSITE" id="PS50943">
    <property type="entry name" value="HTH_CROC1"/>
    <property type="match status" value="1"/>
</dbReference>
<gene>
    <name evidence="5" type="ORF">HF872_11005</name>
</gene>
<evidence type="ECO:0000256" key="1">
    <source>
        <dbReference type="ARBA" id="ARBA00023015"/>
    </source>
</evidence>
<dbReference type="RefSeq" id="WP_170087996.1">
    <property type="nucleotide sequence ID" value="NZ_JABAFG010000021.1"/>
</dbReference>
<dbReference type="PANTHER" id="PTHR46797">
    <property type="entry name" value="HTH-TYPE TRANSCRIPTIONAL REGULATOR"/>
    <property type="match status" value="1"/>
</dbReference>
<keyword evidence="2" id="KW-0238">DNA-binding</keyword>
<dbReference type="GO" id="GO:0003677">
    <property type="term" value="F:DNA binding"/>
    <property type="evidence" value="ECO:0007669"/>
    <property type="project" value="UniProtKB-KW"/>
</dbReference>
<dbReference type="AlphaFoldDB" id="A0A848BS00"/>
<organism evidence="5 6">
    <name type="scientific">Megasphaera hexanoica</name>
    <dbReference type="NCBI Taxonomy" id="1675036"/>
    <lineage>
        <taxon>Bacteria</taxon>
        <taxon>Bacillati</taxon>
        <taxon>Bacillota</taxon>
        <taxon>Negativicutes</taxon>
        <taxon>Veillonellales</taxon>
        <taxon>Veillonellaceae</taxon>
        <taxon>Megasphaera</taxon>
    </lineage>
</organism>
<keyword evidence="3" id="KW-0804">Transcription</keyword>
<dbReference type="Gene3D" id="1.10.260.40">
    <property type="entry name" value="lambda repressor-like DNA-binding domains"/>
    <property type="match status" value="1"/>
</dbReference>
<evidence type="ECO:0000259" key="4">
    <source>
        <dbReference type="PROSITE" id="PS50943"/>
    </source>
</evidence>
<dbReference type="CDD" id="cd00093">
    <property type="entry name" value="HTH_XRE"/>
    <property type="match status" value="1"/>
</dbReference>
<evidence type="ECO:0000256" key="2">
    <source>
        <dbReference type="ARBA" id="ARBA00023125"/>
    </source>
</evidence>
<keyword evidence="1" id="KW-0805">Transcription regulation</keyword>
<sequence>MAYNILRIRKSKKMTQQELARLSGISRATISKLENGEEIEVKISTLEAISNALGVTWPELVS</sequence>
<dbReference type="SUPFAM" id="SSF47413">
    <property type="entry name" value="lambda repressor-like DNA-binding domains"/>
    <property type="match status" value="1"/>
</dbReference>
<dbReference type="InterPro" id="IPR001387">
    <property type="entry name" value="Cro/C1-type_HTH"/>
</dbReference>